<evidence type="ECO:0000256" key="1">
    <source>
        <dbReference type="ARBA" id="ARBA00004167"/>
    </source>
</evidence>
<reference evidence="6 7" key="1">
    <citation type="submission" date="2016-10" db="EMBL/GenBank/DDBJ databases">
        <authorList>
            <person name="Varghese N."/>
            <person name="Submissions S."/>
        </authorList>
    </citation>
    <scope>NUCLEOTIDE SEQUENCE [LARGE SCALE GENOMIC DNA]</scope>
    <source>
        <strain evidence="6 7">DSM 25353</strain>
    </source>
</reference>
<keyword evidence="7" id="KW-1185">Reference proteome</keyword>
<protein>
    <submittedName>
        <fullName evidence="6">HlyD family secretion protein</fullName>
    </submittedName>
</protein>
<evidence type="ECO:0000256" key="2">
    <source>
        <dbReference type="ARBA" id="ARBA00022692"/>
    </source>
</evidence>
<organism evidence="6 7">
    <name type="scientific">Hydrobacter penzbergensis</name>
    <dbReference type="NCBI Taxonomy" id="1235997"/>
    <lineage>
        <taxon>Bacteria</taxon>
        <taxon>Pseudomonadati</taxon>
        <taxon>Bacteroidota</taxon>
        <taxon>Chitinophagia</taxon>
        <taxon>Chitinophagales</taxon>
        <taxon>Chitinophagaceae</taxon>
        <taxon>Hydrobacter</taxon>
    </lineage>
</organism>
<comment type="subcellular location">
    <subcellularLocation>
        <location evidence="1">Membrane</location>
        <topology evidence="1">Single-pass membrane protein</topology>
    </subcellularLocation>
</comment>
<gene>
    <name evidence="6" type="ORF">SAMN05444410_10833</name>
</gene>
<evidence type="ECO:0000256" key="4">
    <source>
        <dbReference type="ARBA" id="ARBA00023136"/>
    </source>
</evidence>
<keyword evidence="3 5" id="KW-1133">Transmembrane helix</keyword>
<proteinExistence type="predicted"/>
<dbReference type="RefSeq" id="WP_092723867.1">
    <property type="nucleotide sequence ID" value="NZ_FNNO01000008.1"/>
</dbReference>
<evidence type="ECO:0000256" key="3">
    <source>
        <dbReference type="ARBA" id="ARBA00022989"/>
    </source>
</evidence>
<dbReference type="Proteomes" id="UP000198711">
    <property type="component" value="Unassembled WGS sequence"/>
</dbReference>
<feature type="transmembrane region" description="Helical" evidence="5">
    <location>
        <begin position="31"/>
        <end position="49"/>
    </location>
</feature>
<dbReference type="AlphaFoldDB" id="A0A8X8ICU8"/>
<keyword evidence="4 5" id="KW-0472">Membrane</keyword>
<evidence type="ECO:0000256" key="5">
    <source>
        <dbReference type="SAM" id="Phobius"/>
    </source>
</evidence>
<dbReference type="PANTHER" id="PTHR30386:SF26">
    <property type="entry name" value="TRANSPORT PROTEIN COMB"/>
    <property type="match status" value="1"/>
</dbReference>
<name>A0A8X8ICU8_9BACT</name>
<accession>A0A8X8ICU8</accession>
<dbReference type="EMBL" id="FNNO01000008">
    <property type="protein sequence ID" value="SDX01284.1"/>
    <property type="molecule type" value="Genomic_DNA"/>
</dbReference>
<dbReference type="PANTHER" id="PTHR30386">
    <property type="entry name" value="MEMBRANE FUSION SUBUNIT OF EMRAB-TOLC MULTIDRUG EFFLUX PUMP"/>
    <property type="match status" value="1"/>
</dbReference>
<sequence>MPEQNSSSNLPIEEDIQVIIGRVPSWITRHGTTIIAGCALLLFICALFIKYPESISGKVVISPSKSPVILISQISGWISEIKVEEGQIVSSNQIIAIVANPANTGDILSLKRVVDYLDTCSNLVSRISTIALPNNLQVGDIQPDYLMLFHAINEVKYSAFMDDISKNRTGYSFSQFRDKAKASTRERRGDAIREIATKIANEITKWDRQYVIRTPVSGKLAYFKTVRLNEKIASGEQLFFVAPKVSEFIARAVFPAHKVGKIKQGQLGFIKLNGYPSGEFGTIRATVSQFTNIAVDNLYSCQLTLMRGLTTTKNIQLNVQAEVSGNVDIIISQKSILRRIFEGMMGISMANN</sequence>
<dbReference type="GO" id="GO:0016020">
    <property type="term" value="C:membrane"/>
    <property type="evidence" value="ECO:0007669"/>
    <property type="project" value="UniProtKB-SubCell"/>
</dbReference>
<dbReference type="InterPro" id="IPR050739">
    <property type="entry name" value="MFP"/>
</dbReference>
<keyword evidence="2 5" id="KW-0812">Transmembrane</keyword>
<evidence type="ECO:0000313" key="7">
    <source>
        <dbReference type="Proteomes" id="UP000198711"/>
    </source>
</evidence>
<comment type="caution">
    <text evidence="6">The sequence shown here is derived from an EMBL/GenBank/DDBJ whole genome shotgun (WGS) entry which is preliminary data.</text>
</comment>
<evidence type="ECO:0000313" key="6">
    <source>
        <dbReference type="EMBL" id="SDX01284.1"/>
    </source>
</evidence>